<keyword evidence="3" id="KW-1185">Reference proteome</keyword>
<dbReference type="SUPFAM" id="SSF53474">
    <property type="entry name" value="alpha/beta-Hydrolases"/>
    <property type="match status" value="1"/>
</dbReference>
<evidence type="ECO:0000313" key="3">
    <source>
        <dbReference type="Proteomes" id="UP000016568"/>
    </source>
</evidence>
<dbReference type="InterPro" id="IPR000073">
    <property type="entry name" value="AB_hydrolase_1"/>
</dbReference>
<dbReference type="RefSeq" id="WP_021688380.1">
    <property type="nucleotide sequence ID" value="NZ_BASZ01000001.1"/>
</dbReference>
<dbReference type="GO" id="GO:0080030">
    <property type="term" value="F:methyl indole-3-acetate esterase activity"/>
    <property type="evidence" value="ECO:0007669"/>
    <property type="project" value="TreeGrafter"/>
</dbReference>
<organism evidence="2 3">
    <name type="scientific">Caenibius tardaugens NBRC 16725</name>
    <dbReference type="NCBI Taxonomy" id="1219035"/>
    <lineage>
        <taxon>Bacteria</taxon>
        <taxon>Pseudomonadati</taxon>
        <taxon>Pseudomonadota</taxon>
        <taxon>Alphaproteobacteria</taxon>
        <taxon>Sphingomonadales</taxon>
        <taxon>Erythrobacteraceae</taxon>
        <taxon>Caenibius</taxon>
    </lineage>
</organism>
<proteinExistence type="predicted"/>
<gene>
    <name evidence="2" type="ORF">NT2_01_02420</name>
</gene>
<dbReference type="eggNOG" id="COG0596">
    <property type="taxonomic scope" value="Bacteria"/>
</dbReference>
<dbReference type="Pfam" id="PF12697">
    <property type="entry name" value="Abhydrolase_6"/>
    <property type="match status" value="1"/>
</dbReference>
<evidence type="ECO:0000259" key="1">
    <source>
        <dbReference type="Pfam" id="PF12697"/>
    </source>
</evidence>
<comment type="caution">
    <text evidence="2">The sequence shown here is derived from an EMBL/GenBank/DDBJ whole genome shotgun (WGS) entry which is preliminary data.</text>
</comment>
<name>U2ZY66_9SPHN</name>
<feature type="domain" description="AB hydrolase-1" evidence="1">
    <location>
        <begin position="4"/>
        <end position="234"/>
    </location>
</feature>
<dbReference type="Proteomes" id="UP000016568">
    <property type="component" value="Unassembled WGS sequence"/>
</dbReference>
<reference evidence="2 3" key="1">
    <citation type="submission" date="2013-09" db="EMBL/GenBank/DDBJ databases">
        <title>Whole genome shotgun sequence of Novosphingobium tardaugens NBRC 16725.</title>
        <authorList>
            <person name="Isaki S."/>
            <person name="Hosoyama A."/>
            <person name="Tsuchikane K."/>
            <person name="Katsumata H."/>
            <person name="Ando Y."/>
            <person name="Yamazaki S."/>
            <person name="Fujita N."/>
        </authorList>
    </citation>
    <scope>NUCLEOTIDE SEQUENCE [LARGE SCALE GENOMIC DNA]</scope>
    <source>
        <strain evidence="2 3">NBRC 16725</strain>
    </source>
</reference>
<dbReference type="EMBL" id="BASZ01000001">
    <property type="protein sequence ID" value="GAD47473.1"/>
    <property type="molecule type" value="Genomic_DNA"/>
</dbReference>
<evidence type="ECO:0000313" key="2">
    <source>
        <dbReference type="EMBL" id="GAD47473.1"/>
    </source>
</evidence>
<dbReference type="AlphaFoldDB" id="U2ZY66"/>
<accession>U2ZY66</accession>
<dbReference type="InterPro" id="IPR029058">
    <property type="entry name" value="AB_hydrolase_fold"/>
</dbReference>
<dbReference type="Gene3D" id="3.40.50.1820">
    <property type="entry name" value="alpha/beta hydrolase"/>
    <property type="match status" value="1"/>
</dbReference>
<dbReference type="InterPro" id="IPR045889">
    <property type="entry name" value="MES/HNL"/>
</dbReference>
<dbReference type="OrthoDB" id="9814966at2"/>
<protein>
    <submittedName>
        <fullName evidence="2">Putative esterase</fullName>
    </submittedName>
</protein>
<dbReference type="GO" id="GO:0080032">
    <property type="term" value="F:methyl jasmonate esterase activity"/>
    <property type="evidence" value="ECO:0007669"/>
    <property type="project" value="TreeGrafter"/>
</dbReference>
<dbReference type="PANTHER" id="PTHR10992">
    <property type="entry name" value="METHYLESTERASE FAMILY MEMBER"/>
    <property type="match status" value="1"/>
</dbReference>
<dbReference type="KEGG" id="ntd:EGO55_15940"/>
<sequence length="249" mass="26738">MAKFVLIHGMFHGAWCWDRLVPALHAMGHETIVPNLAGCAGDPTPPTACTLDRWADDVAAQIRAQGDAVIVVGHSRGGLVTSQVVENAADQVLAAVYLAAVLIPDGTAMTGMADLLERSGYAYGMADFPMRFSDDGLWAYPPDPDTWFHEGYSDADRAWSHAHIAPEPTMAIMAPLHLSADRYGQVPRFFIETLQDKIMPIATQRALAQISAPVETLTLDTGHMPTVTHVAELAGMLDAISRRVPAAAG</sequence>
<dbReference type="PANTHER" id="PTHR10992:SF1086">
    <property type="entry name" value="AB HYDROLASE-1 DOMAIN-CONTAINING PROTEIN"/>
    <property type="match status" value="1"/>
</dbReference>